<dbReference type="SUPFAM" id="SSF46689">
    <property type="entry name" value="Homeodomain-like"/>
    <property type="match status" value="1"/>
</dbReference>
<dbReference type="Proteomes" id="UP000050326">
    <property type="component" value="Unassembled WGS sequence"/>
</dbReference>
<comment type="caution">
    <text evidence="4">The sequence shown here is derived from an EMBL/GenBank/DDBJ whole genome shotgun (WGS) entry which is preliminary data.</text>
</comment>
<proteinExistence type="predicted"/>
<dbReference type="PRINTS" id="PR00455">
    <property type="entry name" value="HTHTETR"/>
</dbReference>
<gene>
    <name evidence="4" type="ORF">OXPF_04930</name>
</gene>
<keyword evidence="5" id="KW-1185">Reference proteome</keyword>
<organism evidence="4 5">
    <name type="scientific">Oxobacter pfennigii</name>
    <dbReference type="NCBI Taxonomy" id="36849"/>
    <lineage>
        <taxon>Bacteria</taxon>
        <taxon>Bacillati</taxon>
        <taxon>Bacillota</taxon>
        <taxon>Clostridia</taxon>
        <taxon>Eubacteriales</taxon>
        <taxon>Clostridiaceae</taxon>
        <taxon>Oxobacter</taxon>
    </lineage>
</organism>
<dbReference type="Pfam" id="PF00440">
    <property type="entry name" value="TetR_N"/>
    <property type="match status" value="1"/>
</dbReference>
<dbReference type="OrthoDB" id="9808476at2"/>
<name>A0A0P8YG49_9CLOT</name>
<dbReference type="InterPro" id="IPR001647">
    <property type="entry name" value="HTH_TetR"/>
</dbReference>
<feature type="DNA-binding region" description="H-T-H motif" evidence="2">
    <location>
        <begin position="31"/>
        <end position="50"/>
    </location>
</feature>
<dbReference type="RefSeq" id="WP_054873624.1">
    <property type="nucleotide sequence ID" value="NZ_LKET01000016.1"/>
</dbReference>
<evidence type="ECO:0000313" key="4">
    <source>
        <dbReference type="EMBL" id="KPU46013.1"/>
    </source>
</evidence>
<accession>A0A0P8YG49</accession>
<sequence length="219" mass="25907">MATYRTGIETKFKIENAAKKLFYSKGVESTTYAQIAKKANVDISSIVYHFKSFDNLMLEIKNHLSKDRKLLIKEKINIQYPNNNFAEMILNGVEYRKKMELYAAYPKYYRFYRDVYYKVQHKSAESLIMNMYDKELSLNLDLKQKILYESIITPFQFTVPDFFFSEKVQLNPHEVCDFHVRYILKTLGQTEDFINKHIQTTTEISSNIEITCDNSMNLS</sequence>
<keyword evidence="1 2" id="KW-0238">DNA-binding</keyword>
<feature type="domain" description="HTH tetR-type" evidence="3">
    <location>
        <begin position="8"/>
        <end position="68"/>
    </location>
</feature>
<dbReference type="STRING" id="36849.OXPF_04930"/>
<dbReference type="InterPro" id="IPR009057">
    <property type="entry name" value="Homeodomain-like_sf"/>
</dbReference>
<evidence type="ECO:0000259" key="3">
    <source>
        <dbReference type="PROSITE" id="PS50977"/>
    </source>
</evidence>
<dbReference type="Gene3D" id="1.10.357.10">
    <property type="entry name" value="Tetracycline Repressor, domain 2"/>
    <property type="match status" value="1"/>
</dbReference>
<dbReference type="GO" id="GO:0003677">
    <property type="term" value="F:DNA binding"/>
    <property type="evidence" value="ECO:0007669"/>
    <property type="project" value="UniProtKB-UniRule"/>
</dbReference>
<dbReference type="PROSITE" id="PS50977">
    <property type="entry name" value="HTH_TETR_2"/>
    <property type="match status" value="1"/>
</dbReference>
<dbReference type="EMBL" id="LKET01000016">
    <property type="protein sequence ID" value="KPU46013.1"/>
    <property type="molecule type" value="Genomic_DNA"/>
</dbReference>
<reference evidence="4 5" key="1">
    <citation type="submission" date="2015-09" db="EMBL/GenBank/DDBJ databases">
        <title>Genome sequence of Oxobacter pfennigii DSM 3222.</title>
        <authorList>
            <person name="Poehlein A."/>
            <person name="Bengelsdorf F.R."/>
            <person name="Schiel-Bengelsdorf B."/>
            <person name="Duerre P."/>
            <person name="Daniel R."/>
        </authorList>
    </citation>
    <scope>NUCLEOTIDE SEQUENCE [LARGE SCALE GENOMIC DNA]</scope>
    <source>
        <strain evidence="4 5">DSM 3222</strain>
    </source>
</reference>
<dbReference type="AlphaFoldDB" id="A0A0P8YG49"/>
<evidence type="ECO:0000313" key="5">
    <source>
        <dbReference type="Proteomes" id="UP000050326"/>
    </source>
</evidence>
<evidence type="ECO:0000256" key="1">
    <source>
        <dbReference type="ARBA" id="ARBA00023125"/>
    </source>
</evidence>
<evidence type="ECO:0000256" key="2">
    <source>
        <dbReference type="PROSITE-ProRule" id="PRU00335"/>
    </source>
</evidence>
<protein>
    <submittedName>
        <fullName evidence="4">DNA-binding transcriptional repressor AcrR</fullName>
    </submittedName>
</protein>